<gene>
    <name evidence="2" type="ORF">F0185_08140</name>
</gene>
<feature type="chain" id="PRO_5045460635" description="Outer membrane protein beta-barrel domain-containing protein" evidence="1">
    <location>
        <begin position="24"/>
        <end position="230"/>
    </location>
</feature>
<accession>A0ABX0LNT1</accession>
<dbReference type="RefSeq" id="WP_167223304.1">
    <property type="nucleotide sequence ID" value="NZ_VUYU01000004.1"/>
</dbReference>
<evidence type="ECO:0000313" key="3">
    <source>
        <dbReference type="Proteomes" id="UP000785613"/>
    </source>
</evidence>
<keyword evidence="3" id="KW-1185">Reference proteome</keyword>
<name>A0ABX0LNT1_9BURK</name>
<evidence type="ECO:0000313" key="2">
    <source>
        <dbReference type="EMBL" id="NHZ33562.1"/>
    </source>
</evidence>
<protein>
    <recommendedName>
        <fullName evidence="4">Outer membrane protein beta-barrel domain-containing protein</fullName>
    </recommendedName>
</protein>
<dbReference type="Proteomes" id="UP000785613">
    <property type="component" value="Unassembled WGS sequence"/>
</dbReference>
<organism evidence="2 3">
    <name type="scientific">Massilia rubra</name>
    <dbReference type="NCBI Taxonomy" id="2607910"/>
    <lineage>
        <taxon>Bacteria</taxon>
        <taxon>Pseudomonadati</taxon>
        <taxon>Pseudomonadota</taxon>
        <taxon>Betaproteobacteria</taxon>
        <taxon>Burkholderiales</taxon>
        <taxon>Oxalobacteraceae</taxon>
        <taxon>Telluria group</taxon>
        <taxon>Massilia</taxon>
    </lineage>
</organism>
<evidence type="ECO:0008006" key="4">
    <source>
        <dbReference type="Google" id="ProtNLM"/>
    </source>
</evidence>
<sequence>MRRCRFALALACCLAGGNACAQASGSVSLVSDYNYRGVGYSKGDPVAQFNLSFDTRSGFYAGTFASQLKMSGTPRGVYAIGYAGYARRMSAGPSWEVGASNHTFSSMSALNYREVYAGLGGDRLSGRVSYSPAYLGTSMRTVYGELNGGVALTDDVGLFARVGYLRPLSTVPRYTSGARADARIGVSMSIEAWKVQAAWDALHAERGAYARSSGSIGSRNGLVLTVGRSF</sequence>
<keyword evidence="1" id="KW-0732">Signal</keyword>
<dbReference type="Pfam" id="PF09694">
    <property type="entry name" value="Gcw_chp"/>
    <property type="match status" value="1"/>
</dbReference>
<dbReference type="NCBIfam" id="TIGR02001">
    <property type="entry name" value="gcw_chp"/>
    <property type="match status" value="1"/>
</dbReference>
<evidence type="ECO:0000256" key="1">
    <source>
        <dbReference type="SAM" id="SignalP"/>
    </source>
</evidence>
<dbReference type="InterPro" id="IPR010239">
    <property type="entry name" value="CHP02001"/>
</dbReference>
<comment type="caution">
    <text evidence="2">The sequence shown here is derived from an EMBL/GenBank/DDBJ whole genome shotgun (WGS) entry which is preliminary data.</text>
</comment>
<dbReference type="EMBL" id="VUYU01000004">
    <property type="protein sequence ID" value="NHZ33562.1"/>
    <property type="molecule type" value="Genomic_DNA"/>
</dbReference>
<feature type="signal peptide" evidence="1">
    <location>
        <begin position="1"/>
        <end position="23"/>
    </location>
</feature>
<proteinExistence type="predicted"/>
<reference evidence="2 3" key="1">
    <citation type="submission" date="2019-09" db="EMBL/GenBank/DDBJ databases">
        <title>Taxonomy of Antarctic Massilia spp.: description of Massilia rubra sp. nov., Massilia aquatica sp. nov., Massilia mucilaginosa sp. nov., Massilia frigida sp. nov. isolated from streams, lakes and regoliths.</title>
        <authorList>
            <person name="Holochova P."/>
            <person name="Sedlacek I."/>
            <person name="Kralova S."/>
            <person name="Maslanova I."/>
            <person name="Busse H.-J."/>
            <person name="Stankova E."/>
            <person name="Vrbovska V."/>
            <person name="Kovarovic V."/>
            <person name="Bartak M."/>
            <person name="Svec P."/>
            <person name="Pantucek R."/>
        </authorList>
    </citation>
    <scope>NUCLEOTIDE SEQUENCE [LARGE SCALE GENOMIC DNA]</scope>
    <source>
        <strain evidence="2 3">CCM 8692</strain>
    </source>
</reference>